<evidence type="ECO:0000256" key="8">
    <source>
        <dbReference type="ARBA" id="ARBA00023015"/>
    </source>
</evidence>
<dbReference type="PROSITE" id="PS50128">
    <property type="entry name" value="SURP"/>
    <property type="match status" value="1"/>
</dbReference>
<dbReference type="InterPro" id="IPR035967">
    <property type="entry name" value="SWAP/Surp_sf"/>
</dbReference>
<evidence type="ECO:0000256" key="14">
    <source>
        <dbReference type="ARBA" id="ARBA00079562"/>
    </source>
</evidence>
<evidence type="ECO:0000256" key="11">
    <source>
        <dbReference type="ARBA" id="ARBA00023242"/>
    </source>
</evidence>
<sequence>MWTSCPLCPTANAAAMYYGYYMLPDGTYCLAPPPPGVDSTSFYNGVASGLIAAPPSSGIGPDPASTAPPPQTSSVALGAADSAPLSACPAMVARPDTRLEPSQPLGSKSTRYQRSLHQLTSAWTWGVHLQTGPVPSKQSFIQDLLSSYFSSKLESQVSPQVAAIIPPPPDIQAVIDKLAEYVARNGLKFEASVRAKNDPRFEFLQPWHQFNSYYEFKKNYFLQKEGRCFPEETTDSDANLQTDAALKESRLRKASFAPICFAIKVKENDLLPLEKNRVRLDDDSDEDKLVEEQVLEAFMGGEALVQNDAPPPCAPEEKKPALSVEELEAKQGNVPDKCDTSPPTGWQHVDLHG</sequence>
<keyword evidence="7" id="KW-0007">Acetylation</keyword>
<evidence type="ECO:0000256" key="5">
    <source>
        <dbReference type="ARBA" id="ARBA00022737"/>
    </source>
</evidence>
<evidence type="ECO:0000256" key="15">
    <source>
        <dbReference type="SAM" id="MobiDB-lite"/>
    </source>
</evidence>
<proteinExistence type="predicted"/>
<evidence type="ECO:0000313" key="17">
    <source>
        <dbReference type="EMBL" id="TWW53472.1"/>
    </source>
</evidence>
<keyword evidence="2" id="KW-0678">Repressor</keyword>
<keyword evidence="3" id="KW-0597">Phosphoprotein</keyword>
<keyword evidence="11" id="KW-0539">Nucleus</keyword>
<dbReference type="GO" id="GO:0000395">
    <property type="term" value="P:mRNA 5'-splice site recognition"/>
    <property type="evidence" value="ECO:0007669"/>
    <property type="project" value="TreeGrafter"/>
</dbReference>
<keyword evidence="5" id="KW-0677">Repeat</keyword>
<keyword evidence="18" id="KW-1185">Reference proteome</keyword>
<evidence type="ECO:0000256" key="6">
    <source>
        <dbReference type="ARBA" id="ARBA00022884"/>
    </source>
</evidence>
<evidence type="ECO:0000256" key="1">
    <source>
        <dbReference type="ARBA" id="ARBA00004123"/>
    </source>
</evidence>
<evidence type="ECO:0000256" key="13">
    <source>
        <dbReference type="ARBA" id="ARBA00078360"/>
    </source>
</evidence>
<evidence type="ECO:0000256" key="10">
    <source>
        <dbReference type="ARBA" id="ARBA00023187"/>
    </source>
</evidence>
<dbReference type="GO" id="GO:0003723">
    <property type="term" value="F:RNA binding"/>
    <property type="evidence" value="ECO:0007669"/>
    <property type="project" value="UniProtKB-KW"/>
</dbReference>
<dbReference type="Proteomes" id="UP000324091">
    <property type="component" value="Unassembled WGS sequence"/>
</dbReference>
<keyword evidence="9" id="KW-0804">Transcription</keyword>
<dbReference type="PANTHER" id="PTHR13161">
    <property type="entry name" value="SPLICING FACTOR SUPPRESSOR OF WHITE APRICOT"/>
    <property type="match status" value="1"/>
</dbReference>
<protein>
    <recommendedName>
        <fullName evidence="12">Splicing factor, suppressor of white-apricot homolog</fullName>
    </recommendedName>
    <alternativeName>
        <fullName evidence="14">Splicing factor, arginine/serine-rich 8</fullName>
    </alternativeName>
    <alternativeName>
        <fullName evidence="13">Suppressor of white apricot protein homolog</fullName>
    </alternativeName>
</protein>
<feature type="domain" description="SURP motif" evidence="16">
    <location>
        <begin position="174"/>
        <end position="214"/>
    </location>
</feature>
<dbReference type="InterPro" id="IPR040397">
    <property type="entry name" value="SWAP"/>
</dbReference>
<dbReference type="SMART" id="SM00648">
    <property type="entry name" value="SWAP"/>
    <property type="match status" value="1"/>
</dbReference>
<dbReference type="InterPro" id="IPR000061">
    <property type="entry name" value="Surp"/>
</dbReference>
<evidence type="ECO:0000256" key="9">
    <source>
        <dbReference type="ARBA" id="ARBA00023163"/>
    </source>
</evidence>
<dbReference type="PANTHER" id="PTHR13161:SF15">
    <property type="entry name" value="SPLICING FACTOR, SUPPRESSOR OF WHITE-APRICOT HOMOLOG"/>
    <property type="match status" value="1"/>
</dbReference>
<comment type="subcellular location">
    <subcellularLocation>
        <location evidence="1">Nucleus</location>
    </subcellularLocation>
</comment>
<dbReference type="GO" id="GO:0005634">
    <property type="term" value="C:nucleus"/>
    <property type="evidence" value="ECO:0007669"/>
    <property type="project" value="UniProtKB-SubCell"/>
</dbReference>
<evidence type="ECO:0000259" key="16">
    <source>
        <dbReference type="PROSITE" id="PS50128"/>
    </source>
</evidence>
<evidence type="ECO:0000256" key="3">
    <source>
        <dbReference type="ARBA" id="ARBA00022553"/>
    </source>
</evidence>
<keyword evidence="10" id="KW-0508">mRNA splicing</keyword>
<evidence type="ECO:0000256" key="12">
    <source>
        <dbReference type="ARBA" id="ARBA00068355"/>
    </source>
</evidence>
<name>A0A5C6ME93_9TELE</name>
<evidence type="ECO:0000313" key="18">
    <source>
        <dbReference type="Proteomes" id="UP000324091"/>
    </source>
</evidence>
<dbReference type="Gene3D" id="1.10.10.790">
    <property type="entry name" value="Surp module"/>
    <property type="match status" value="1"/>
</dbReference>
<dbReference type="EMBL" id="RHFK02000678">
    <property type="protein sequence ID" value="TWW53472.1"/>
    <property type="molecule type" value="Genomic_DNA"/>
</dbReference>
<feature type="region of interest" description="Disordered" evidence="15">
    <location>
        <begin position="54"/>
        <end position="76"/>
    </location>
</feature>
<dbReference type="AlphaFoldDB" id="A0A5C6ME93"/>
<comment type="caution">
    <text evidence="17">The sequence shown here is derived from an EMBL/GenBank/DDBJ whole genome shotgun (WGS) entry which is preliminary data.</text>
</comment>
<keyword evidence="8" id="KW-0805">Transcription regulation</keyword>
<reference evidence="17 18" key="1">
    <citation type="submission" date="2019-04" db="EMBL/GenBank/DDBJ databases">
        <title>Chromosome genome assembly for Takifugu flavidus.</title>
        <authorList>
            <person name="Xiao S."/>
        </authorList>
    </citation>
    <scope>NUCLEOTIDE SEQUENCE [LARGE SCALE GENOMIC DNA]</scope>
    <source>
        <strain evidence="17">HTHZ2018</strain>
        <tissue evidence="17">Muscle</tissue>
    </source>
</reference>
<dbReference type="SUPFAM" id="SSF109905">
    <property type="entry name" value="Surp module (SWAP domain)"/>
    <property type="match status" value="1"/>
</dbReference>
<accession>A0A5C6ME93</accession>
<evidence type="ECO:0000256" key="4">
    <source>
        <dbReference type="ARBA" id="ARBA00022664"/>
    </source>
</evidence>
<organism evidence="17 18">
    <name type="scientific">Takifugu flavidus</name>
    <name type="common">sansaifugu</name>
    <dbReference type="NCBI Taxonomy" id="433684"/>
    <lineage>
        <taxon>Eukaryota</taxon>
        <taxon>Metazoa</taxon>
        <taxon>Chordata</taxon>
        <taxon>Craniata</taxon>
        <taxon>Vertebrata</taxon>
        <taxon>Euteleostomi</taxon>
        <taxon>Actinopterygii</taxon>
        <taxon>Neopterygii</taxon>
        <taxon>Teleostei</taxon>
        <taxon>Neoteleostei</taxon>
        <taxon>Acanthomorphata</taxon>
        <taxon>Eupercaria</taxon>
        <taxon>Tetraodontiformes</taxon>
        <taxon>Tetradontoidea</taxon>
        <taxon>Tetraodontidae</taxon>
        <taxon>Takifugu</taxon>
    </lineage>
</organism>
<gene>
    <name evidence="17" type="ORF">D4764_0092690</name>
</gene>
<dbReference type="Pfam" id="PF01805">
    <property type="entry name" value="Surp"/>
    <property type="match status" value="1"/>
</dbReference>
<evidence type="ECO:0000256" key="7">
    <source>
        <dbReference type="ARBA" id="ARBA00022990"/>
    </source>
</evidence>
<feature type="region of interest" description="Disordered" evidence="15">
    <location>
        <begin position="329"/>
        <end position="353"/>
    </location>
</feature>
<dbReference type="FunFam" id="1.10.10.790:FF:000003">
    <property type="entry name" value="Splicing factor, suppressor of white-apricot homolog"/>
    <property type="match status" value="1"/>
</dbReference>
<evidence type="ECO:0000256" key="2">
    <source>
        <dbReference type="ARBA" id="ARBA00022491"/>
    </source>
</evidence>
<keyword evidence="4" id="KW-0507">mRNA processing</keyword>
<keyword evidence="6" id="KW-0694">RNA-binding</keyword>